<accession>A0ABR1JMK0</accession>
<evidence type="ECO:0000256" key="2">
    <source>
        <dbReference type="ARBA" id="ARBA00023242"/>
    </source>
</evidence>
<feature type="domain" description="BHLH" evidence="5">
    <location>
        <begin position="810"/>
        <end position="906"/>
    </location>
</feature>
<evidence type="ECO:0000313" key="7">
    <source>
        <dbReference type="Proteomes" id="UP001498398"/>
    </source>
</evidence>
<feature type="compositionally biased region" description="Low complexity" evidence="4">
    <location>
        <begin position="674"/>
        <end position="688"/>
    </location>
</feature>
<feature type="region of interest" description="Disordered" evidence="4">
    <location>
        <begin position="776"/>
        <end position="855"/>
    </location>
</feature>
<dbReference type="Gene3D" id="4.10.280.10">
    <property type="entry name" value="Helix-loop-helix DNA-binding domain"/>
    <property type="match status" value="1"/>
</dbReference>
<evidence type="ECO:0000256" key="1">
    <source>
        <dbReference type="ARBA" id="ARBA00023125"/>
    </source>
</evidence>
<feature type="region of interest" description="Disordered" evidence="4">
    <location>
        <begin position="1"/>
        <end position="65"/>
    </location>
</feature>
<keyword evidence="1" id="KW-0238">DNA-binding</keyword>
<feature type="compositionally biased region" description="Low complexity" evidence="4">
    <location>
        <begin position="754"/>
        <end position="764"/>
    </location>
</feature>
<feature type="compositionally biased region" description="Polar residues" evidence="4">
    <location>
        <begin position="148"/>
        <end position="158"/>
    </location>
</feature>
<dbReference type="Proteomes" id="UP001498398">
    <property type="component" value="Unassembled WGS sequence"/>
</dbReference>
<feature type="compositionally biased region" description="Polar residues" evidence="4">
    <location>
        <begin position="363"/>
        <end position="372"/>
    </location>
</feature>
<dbReference type="SMART" id="SM00353">
    <property type="entry name" value="HLH"/>
    <property type="match status" value="1"/>
</dbReference>
<sequence>MDTATEGAEARSSSPMDRNQDATKNDGSSPSGSSGSSNADTKKGNDSADAIQPPSSETGTQDVPSFGLSPFLSQLGLGSGAGNASSLSQFPQFNLDFLNMNAANMGASGEGVSQQLLLEQVKLAQLQQLQQLQSQIFQQQMAIINGTSNQNSSASTPQAIPAMSGIQNTNKSTSSGQHGFSSNSAQQQSSRTGQYGLPTPGSSTELRASASHPVPIEFVSPMILNYADIEQAGVESIDIDDMGSMSGPSRPRNSSTSRNYPSSYQQTQNNHPMSTTHTPVFGANAGNGMDSDTDMDQLPPLTPLSASGHQSHQQHLQQSNTFSGHAKQNSKIQSRSSYSSHSFNPPQNHPSGSHHSSPYHSAQYANSSNLHLNTDFPPSPSLTSSYSPNTSASGRGHDYYLSHRGTSSAPAHIAFGNPLTGFSSSSNPNPFSHQGSTPMTPLPPELEFDISPLTSPWLGADMGNGAGAPAGRVQSYHRHHSQQQQQNQFSQQSFGQKRSASPSMTDNPGSVDSSRKRQMSVSQSPLMTGGSSSAMKKPGLKKGSRSTTSTPLMNPSTGRGTDSAMHSPNAVMDANSMFSGMFGAPGSGHLSAVSSSGHLGSSRTVGGNNNNGNVVGDSPSPVDLSMPPPVAPKSSSAGNTTTNTPQLGPQMGPPLMPVTPASLMSMRAGGASGLGATSSSLAMSSAAPGLGGSPAVSLNTDVTPSHSSLDSSNASSSKTGSTGNTKGKTGKTAGKQKEKDTLSSVAPRRSTRKSASSGAASVSGVSNGLKAILPASPIFPSHTQSSSSSMQPYPSSSSNQPPASAVPLQVRKTSHKAAEQKRRDSLKTTFDDLRGLLPPIPLPTDSNNNPTQDDGSGVGFLAVAKASLLPGALPPRGPPKSGADGPNKGVSKLQLLVCGNEYIRVLKDRVDRRDDEIAKLRREVAKLRQRVGGDSPGVGDGGMDDFGGFQLEGGMEEECDLERDIDAVEMMNYQQRIAAQADSMSADVVLEEDEGE</sequence>
<feature type="compositionally biased region" description="Low complexity" evidence="4">
    <location>
        <begin position="27"/>
        <end position="37"/>
    </location>
</feature>
<feature type="compositionally biased region" description="Polar residues" evidence="4">
    <location>
        <begin position="265"/>
        <end position="278"/>
    </location>
</feature>
<feature type="compositionally biased region" description="Low complexity" evidence="4">
    <location>
        <begin position="705"/>
        <end position="733"/>
    </location>
</feature>
<dbReference type="InterPro" id="IPR011598">
    <property type="entry name" value="bHLH_dom"/>
</dbReference>
<keyword evidence="2" id="KW-0539">Nucleus</keyword>
<feature type="compositionally biased region" description="Basic and acidic residues" evidence="4">
    <location>
        <begin position="816"/>
        <end position="834"/>
    </location>
</feature>
<feature type="compositionally biased region" description="Polar residues" evidence="4">
    <location>
        <begin position="633"/>
        <end position="647"/>
    </location>
</feature>
<feature type="compositionally biased region" description="Low complexity" evidence="4">
    <location>
        <begin position="307"/>
        <end position="319"/>
    </location>
</feature>
<dbReference type="PANTHER" id="PTHR10328:SF15">
    <property type="entry name" value="BHLH TRANSCRIPTION FACTOR"/>
    <property type="match status" value="1"/>
</dbReference>
<dbReference type="SUPFAM" id="SSF47459">
    <property type="entry name" value="HLH, helix-loop-helix DNA-binding domain"/>
    <property type="match status" value="1"/>
</dbReference>
<evidence type="ECO:0000313" key="6">
    <source>
        <dbReference type="EMBL" id="KAK7463070.1"/>
    </source>
</evidence>
<feature type="compositionally biased region" description="Low complexity" evidence="4">
    <location>
        <begin position="482"/>
        <end position="496"/>
    </location>
</feature>
<keyword evidence="3" id="KW-0175">Coiled coil</keyword>
<evidence type="ECO:0000256" key="3">
    <source>
        <dbReference type="SAM" id="Coils"/>
    </source>
</evidence>
<feature type="compositionally biased region" description="Low complexity" evidence="4">
    <location>
        <begin position="588"/>
        <end position="616"/>
    </location>
</feature>
<dbReference type="PANTHER" id="PTHR10328">
    <property type="entry name" value="PROTEIN MAX MYC-ASSOCIATED FACTOR X"/>
    <property type="match status" value="1"/>
</dbReference>
<organism evidence="6 7">
    <name type="scientific">Marasmiellus scandens</name>
    <dbReference type="NCBI Taxonomy" id="2682957"/>
    <lineage>
        <taxon>Eukaryota</taxon>
        <taxon>Fungi</taxon>
        <taxon>Dikarya</taxon>
        <taxon>Basidiomycota</taxon>
        <taxon>Agaricomycotina</taxon>
        <taxon>Agaricomycetes</taxon>
        <taxon>Agaricomycetidae</taxon>
        <taxon>Agaricales</taxon>
        <taxon>Marasmiineae</taxon>
        <taxon>Omphalotaceae</taxon>
        <taxon>Marasmiellus</taxon>
    </lineage>
</organism>
<feature type="region of interest" description="Disordered" evidence="4">
    <location>
        <begin position="148"/>
        <end position="209"/>
    </location>
</feature>
<dbReference type="EMBL" id="JBANRG010000010">
    <property type="protein sequence ID" value="KAK7463070.1"/>
    <property type="molecule type" value="Genomic_DNA"/>
</dbReference>
<feature type="compositionally biased region" description="Low complexity" evidence="4">
    <location>
        <begin position="345"/>
        <end position="361"/>
    </location>
</feature>
<feature type="compositionally biased region" description="Polar residues" evidence="4">
    <location>
        <begin position="519"/>
        <end position="534"/>
    </location>
</feature>
<feature type="compositionally biased region" description="Polar residues" evidence="4">
    <location>
        <begin position="545"/>
        <end position="566"/>
    </location>
</feature>
<keyword evidence="7" id="KW-1185">Reference proteome</keyword>
<dbReference type="Pfam" id="PF00010">
    <property type="entry name" value="HLH"/>
    <property type="match status" value="1"/>
</dbReference>
<protein>
    <recommendedName>
        <fullName evidence="5">BHLH domain-containing protein</fullName>
    </recommendedName>
</protein>
<proteinExistence type="predicted"/>
<feature type="region of interest" description="Disordered" evidence="4">
    <location>
        <begin position="425"/>
        <end position="569"/>
    </location>
</feature>
<gene>
    <name evidence="6" type="ORF">VKT23_007656</name>
</gene>
<feature type="compositionally biased region" description="Polar residues" evidence="4">
    <location>
        <begin position="53"/>
        <end position="63"/>
    </location>
</feature>
<feature type="compositionally biased region" description="Low complexity" evidence="4">
    <location>
        <begin position="381"/>
        <end position="392"/>
    </location>
</feature>
<feature type="compositionally biased region" description="Polar residues" evidence="4">
    <location>
        <begin position="320"/>
        <end position="344"/>
    </location>
</feature>
<feature type="compositionally biased region" description="Low complexity" evidence="4">
    <location>
        <begin position="246"/>
        <end position="264"/>
    </location>
</feature>
<reference evidence="6 7" key="1">
    <citation type="submission" date="2024-01" db="EMBL/GenBank/DDBJ databases">
        <title>A draft genome for the cacao thread blight pathogen Marasmiellus scandens.</title>
        <authorList>
            <person name="Baruah I.K."/>
            <person name="Leung J."/>
            <person name="Bukari Y."/>
            <person name="Amoako-Attah I."/>
            <person name="Meinhardt L.W."/>
            <person name="Bailey B.A."/>
            <person name="Cohen S.P."/>
        </authorList>
    </citation>
    <scope>NUCLEOTIDE SEQUENCE [LARGE SCALE GENOMIC DNA]</scope>
    <source>
        <strain evidence="6 7">GH-19</strain>
    </source>
</reference>
<feature type="region of interest" description="Disordered" evidence="4">
    <location>
        <begin position="239"/>
        <end position="392"/>
    </location>
</feature>
<evidence type="ECO:0000259" key="5">
    <source>
        <dbReference type="PROSITE" id="PS50888"/>
    </source>
</evidence>
<feature type="compositionally biased region" description="Polar residues" evidence="4">
    <location>
        <begin position="844"/>
        <end position="854"/>
    </location>
</feature>
<feature type="compositionally biased region" description="Polar residues" evidence="4">
    <location>
        <begin position="165"/>
        <end position="193"/>
    </location>
</feature>
<feature type="compositionally biased region" description="Low complexity" evidence="4">
    <location>
        <begin position="776"/>
        <end position="803"/>
    </location>
</feature>
<dbReference type="PROSITE" id="PS50888">
    <property type="entry name" value="BHLH"/>
    <property type="match status" value="1"/>
</dbReference>
<dbReference type="InterPro" id="IPR036638">
    <property type="entry name" value="HLH_DNA-bd_sf"/>
</dbReference>
<feature type="compositionally biased region" description="Polar residues" evidence="4">
    <location>
        <begin position="498"/>
        <end position="512"/>
    </location>
</feature>
<comment type="caution">
    <text evidence="6">The sequence shown here is derived from an EMBL/GenBank/DDBJ whole genome shotgun (WGS) entry which is preliminary data.</text>
</comment>
<evidence type="ECO:0000256" key="4">
    <source>
        <dbReference type="SAM" id="MobiDB-lite"/>
    </source>
</evidence>
<feature type="coiled-coil region" evidence="3">
    <location>
        <begin position="903"/>
        <end position="930"/>
    </location>
</feature>
<feature type="region of interest" description="Disordered" evidence="4">
    <location>
        <begin position="588"/>
        <end position="764"/>
    </location>
</feature>
<name>A0ABR1JMK0_9AGAR</name>